<sequence length="920" mass="102393">MSELNPLLLRQLKRLGIGDLDMPPDPAQWRQFVERVSRAYTEADQERYLLERSQDISSREMQELYAQVEEAQRIAGLGNWSFDRRRREARCSPETLRLIGRPPYAPPPSYREVLYLAHPRDRRLLRDAVHGAMRRGATFDIELRLLPPPGDRTRWVRVRGEPLRDEGGRIARLHGTVTDVTQRKTIEVRQSMEYAVTRQLAEAGSPLAVFPQIMAVVGEVLDASCGIAWLADRDDGVLRQAAAWLPSSRPSCAGDSEQCPPHAAVTAPALVLRALNEDRVLSGGSGSEAPAHADCRPDDGIALPIRIGEKRYGALQFYAHRIRPRDVTLERSFHFVGRLIGMFLRRKEAELALRESEAHFRALVEQASDSLFVHDASGRLTDVNRRGCESLGYTRDELLCLRIADIDEGFTPEEQQRLAERLAKGAPAARESRFRRKDGSVFPVELSIAPIEIRGQRHLLSLARDVTERQELQAHIRYLAYHDALTGLPNRAMFNAALNQALARARRSGKRLALMFLDLDRFKNINDTLGHDAGDSLLRDMAQRLAQCLRASDVIARIGTEDDLVARLGGDEFIVLVEDVDDVAQIGRIAHKIHEALLGECYVAGHPVHMTASIGISIFPDDGGDELTLMKHADIAMYRAKAQGKDNYQFYSAQMDVHSSAQLALESGLRQALARDELLLYYQPKVDLASRRIVGVEALLRWRHPEQGLLPPSCFIPLAEETGLIVPMTVWVLDSACAQAARWRAAGLPPLRVAVNLSPRQFNDRHLLDDILAAAERSAIDPGLIEIEITESMVMHDADRAATTLRALKAAGMRVAIDDFGTGYSSLAHLKRFPIDVLKIDRAFVKDLPDSEAESAIARAIITMGRGLGLTIVAEGVETAAQIDFLRTHGCDEAQGFYFGHPMEPSQLESLLAQPPRVAP</sequence>
<dbReference type="Pfam" id="PF00563">
    <property type="entry name" value="EAL"/>
    <property type="match status" value="1"/>
</dbReference>
<keyword evidence="7" id="KW-1185">Reference proteome</keyword>
<evidence type="ECO:0000313" key="6">
    <source>
        <dbReference type="EMBL" id="QRJ63497.1"/>
    </source>
</evidence>
<evidence type="ECO:0000259" key="3">
    <source>
        <dbReference type="PROSITE" id="PS50113"/>
    </source>
</evidence>
<evidence type="ECO:0000259" key="2">
    <source>
        <dbReference type="PROSITE" id="PS50112"/>
    </source>
</evidence>
<dbReference type="InterPro" id="IPR029787">
    <property type="entry name" value="Nucleotide_cyclase"/>
</dbReference>
<dbReference type="InterPro" id="IPR035965">
    <property type="entry name" value="PAS-like_dom_sf"/>
</dbReference>
<dbReference type="FunFam" id="3.20.20.450:FF:000001">
    <property type="entry name" value="Cyclic di-GMP phosphodiesterase yahA"/>
    <property type="match status" value="1"/>
</dbReference>
<dbReference type="InterPro" id="IPR001610">
    <property type="entry name" value="PAC"/>
</dbReference>
<dbReference type="SUPFAM" id="SSF55785">
    <property type="entry name" value="PYP-like sensor domain (PAS domain)"/>
    <property type="match status" value="2"/>
</dbReference>
<dbReference type="SMART" id="SM00267">
    <property type="entry name" value="GGDEF"/>
    <property type="match status" value="1"/>
</dbReference>
<dbReference type="SMART" id="SM00086">
    <property type="entry name" value="PAC"/>
    <property type="match status" value="2"/>
</dbReference>
<feature type="domain" description="GGDEF" evidence="5">
    <location>
        <begin position="510"/>
        <end position="653"/>
    </location>
</feature>
<feature type="domain" description="PAS" evidence="2">
    <location>
        <begin position="356"/>
        <end position="429"/>
    </location>
</feature>
<dbReference type="PROSITE" id="PS50112">
    <property type="entry name" value="PAS"/>
    <property type="match status" value="1"/>
</dbReference>
<dbReference type="InterPro" id="IPR001633">
    <property type="entry name" value="EAL_dom"/>
</dbReference>
<dbReference type="KEGG" id="ares:IWH25_17425"/>
<feature type="domain" description="PAC" evidence="3">
    <location>
        <begin position="428"/>
        <end position="478"/>
    </location>
</feature>
<dbReference type="InterPro" id="IPR000160">
    <property type="entry name" value="GGDEF_dom"/>
</dbReference>
<dbReference type="Pfam" id="PF00990">
    <property type="entry name" value="GGDEF"/>
    <property type="match status" value="1"/>
</dbReference>
<dbReference type="Gene3D" id="3.30.450.40">
    <property type="match status" value="1"/>
</dbReference>
<comment type="catalytic activity">
    <reaction evidence="1">
        <text>3',3'-c-di-GMP + H2O = 5'-phosphoguanylyl(3'-&gt;5')guanosine + H(+)</text>
        <dbReference type="Rhea" id="RHEA:24902"/>
        <dbReference type="ChEBI" id="CHEBI:15377"/>
        <dbReference type="ChEBI" id="CHEBI:15378"/>
        <dbReference type="ChEBI" id="CHEBI:58754"/>
        <dbReference type="ChEBI" id="CHEBI:58805"/>
        <dbReference type="EC" id="3.1.4.52"/>
    </reaction>
    <physiologicalReaction direction="left-to-right" evidence="1">
        <dbReference type="Rhea" id="RHEA:24903"/>
    </physiologicalReaction>
</comment>
<dbReference type="InterPro" id="IPR000700">
    <property type="entry name" value="PAS-assoc_C"/>
</dbReference>
<dbReference type="InterPro" id="IPR052155">
    <property type="entry name" value="Biofilm_reg_signaling"/>
</dbReference>
<dbReference type="Gene3D" id="2.10.70.100">
    <property type="match status" value="1"/>
</dbReference>
<dbReference type="PROSITE" id="PS50887">
    <property type="entry name" value="GGDEF"/>
    <property type="match status" value="1"/>
</dbReference>
<name>A0A974PXX2_9RHOO</name>
<dbReference type="PANTHER" id="PTHR44757">
    <property type="entry name" value="DIGUANYLATE CYCLASE DGCP"/>
    <property type="match status" value="1"/>
</dbReference>
<reference evidence="6" key="1">
    <citation type="submission" date="2020-11" db="EMBL/GenBank/DDBJ databases">
        <title>Azospira restricta DSM 18626 genome sequence.</title>
        <authorList>
            <person name="Moe W.M."/>
        </authorList>
    </citation>
    <scope>NUCLEOTIDE SEQUENCE</scope>
    <source>
        <strain evidence="6">DSM 18626</strain>
    </source>
</reference>
<feature type="domain" description="PAC" evidence="3">
    <location>
        <begin position="139"/>
        <end position="192"/>
    </location>
</feature>
<dbReference type="Pfam" id="PF08447">
    <property type="entry name" value="PAS_3"/>
    <property type="match status" value="1"/>
</dbReference>
<evidence type="ECO:0000259" key="5">
    <source>
        <dbReference type="PROSITE" id="PS50887"/>
    </source>
</evidence>
<proteinExistence type="predicted"/>
<dbReference type="InterPro" id="IPR000014">
    <property type="entry name" value="PAS"/>
</dbReference>
<dbReference type="Gene3D" id="3.20.20.450">
    <property type="entry name" value="EAL domain"/>
    <property type="match status" value="1"/>
</dbReference>
<dbReference type="CDD" id="cd01948">
    <property type="entry name" value="EAL"/>
    <property type="match status" value="1"/>
</dbReference>
<dbReference type="NCBIfam" id="TIGR00229">
    <property type="entry name" value="sensory_box"/>
    <property type="match status" value="1"/>
</dbReference>
<dbReference type="CDD" id="cd00130">
    <property type="entry name" value="PAS"/>
    <property type="match status" value="2"/>
</dbReference>
<dbReference type="InterPro" id="IPR035919">
    <property type="entry name" value="EAL_sf"/>
</dbReference>
<gene>
    <name evidence="6" type="ORF">IWH25_17425</name>
</gene>
<dbReference type="InterPro" id="IPR029016">
    <property type="entry name" value="GAF-like_dom_sf"/>
</dbReference>
<dbReference type="SMART" id="SM00052">
    <property type="entry name" value="EAL"/>
    <property type="match status" value="1"/>
</dbReference>
<dbReference type="SUPFAM" id="SSF141868">
    <property type="entry name" value="EAL domain-like"/>
    <property type="match status" value="1"/>
</dbReference>
<dbReference type="PANTHER" id="PTHR44757:SF2">
    <property type="entry name" value="BIOFILM ARCHITECTURE MAINTENANCE PROTEIN MBAA"/>
    <property type="match status" value="1"/>
</dbReference>
<dbReference type="SUPFAM" id="SSF55781">
    <property type="entry name" value="GAF domain-like"/>
    <property type="match status" value="1"/>
</dbReference>
<dbReference type="EMBL" id="CP064781">
    <property type="protein sequence ID" value="QRJ63497.1"/>
    <property type="molecule type" value="Genomic_DNA"/>
</dbReference>
<feature type="domain" description="EAL" evidence="4">
    <location>
        <begin position="662"/>
        <end position="916"/>
    </location>
</feature>
<dbReference type="PROSITE" id="PS50883">
    <property type="entry name" value="EAL"/>
    <property type="match status" value="1"/>
</dbReference>
<dbReference type="AlphaFoldDB" id="A0A974PXX2"/>
<dbReference type="Pfam" id="PF13426">
    <property type="entry name" value="PAS_9"/>
    <property type="match status" value="1"/>
</dbReference>
<dbReference type="Gene3D" id="3.30.450.20">
    <property type="entry name" value="PAS domain"/>
    <property type="match status" value="2"/>
</dbReference>
<evidence type="ECO:0000259" key="4">
    <source>
        <dbReference type="PROSITE" id="PS50883"/>
    </source>
</evidence>
<organism evidence="6 7">
    <name type="scientific">Azospira restricta</name>
    <dbReference type="NCBI Taxonomy" id="404405"/>
    <lineage>
        <taxon>Bacteria</taxon>
        <taxon>Pseudomonadati</taxon>
        <taxon>Pseudomonadota</taxon>
        <taxon>Betaproteobacteria</taxon>
        <taxon>Rhodocyclales</taxon>
        <taxon>Rhodocyclaceae</taxon>
        <taxon>Azospira</taxon>
    </lineage>
</organism>
<evidence type="ECO:0000256" key="1">
    <source>
        <dbReference type="ARBA" id="ARBA00051114"/>
    </source>
</evidence>
<dbReference type="Proteomes" id="UP000663444">
    <property type="component" value="Chromosome"/>
</dbReference>
<dbReference type="GO" id="GO:0071111">
    <property type="term" value="F:cyclic-guanylate-specific phosphodiesterase activity"/>
    <property type="evidence" value="ECO:0007669"/>
    <property type="project" value="UniProtKB-EC"/>
</dbReference>
<dbReference type="PROSITE" id="PS50113">
    <property type="entry name" value="PAC"/>
    <property type="match status" value="2"/>
</dbReference>
<accession>A0A974PXX2</accession>
<dbReference type="GO" id="GO:0071732">
    <property type="term" value="P:cellular response to nitric oxide"/>
    <property type="evidence" value="ECO:0007669"/>
    <property type="project" value="UniProtKB-ARBA"/>
</dbReference>
<evidence type="ECO:0000313" key="7">
    <source>
        <dbReference type="Proteomes" id="UP000663444"/>
    </source>
</evidence>
<dbReference type="CDD" id="cd01949">
    <property type="entry name" value="GGDEF"/>
    <property type="match status" value="1"/>
</dbReference>
<dbReference type="NCBIfam" id="TIGR00254">
    <property type="entry name" value="GGDEF"/>
    <property type="match status" value="1"/>
</dbReference>
<dbReference type="SMART" id="SM00091">
    <property type="entry name" value="PAS"/>
    <property type="match status" value="1"/>
</dbReference>
<dbReference type="FunFam" id="3.30.70.270:FF:000001">
    <property type="entry name" value="Diguanylate cyclase domain protein"/>
    <property type="match status" value="1"/>
</dbReference>
<dbReference type="Gene3D" id="3.30.70.270">
    <property type="match status" value="1"/>
</dbReference>
<protein>
    <submittedName>
        <fullName evidence="6">EAL domain-containing protein</fullName>
    </submittedName>
</protein>
<dbReference type="RefSeq" id="WP_203387024.1">
    <property type="nucleotide sequence ID" value="NZ_CP064781.1"/>
</dbReference>
<dbReference type="SUPFAM" id="SSF55073">
    <property type="entry name" value="Nucleotide cyclase"/>
    <property type="match status" value="1"/>
</dbReference>
<dbReference type="InterPro" id="IPR043128">
    <property type="entry name" value="Rev_trsase/Diguanyl_cyclase"/>
</dbReference>
<dbReference type="InterPro" id="IPR013655">
    <property type="entry name" value="PAS_fold_3"/>
</dbReference>